<dbReference type="SUPFAM" id="SSF54534">
    <property type="entry name" value="FKBP-like"/>
    <property type="match status" value="1"/>
</dbReference>
<name>A0A0F9YK87_9ZZZZ</name>
<feature type="domain" description="Transcription elongation factor GreA/GreB C-terminal" evidence="1">
    <location>
        <begin position="69"/>
        <end position="139"/>
    </location>
</feature>
<comment type="caution">
    <text evidence="2">The sequence shown here is derived from an EMBL/GenBank/DDBJ whole genome shotgun (WGS) entry which is preliminary data.</text>
</comment>
<accession>A0A0F9YK87</accession>
<dbReference type="AlphaFoldDB" id="A0A0F9YK87"/>
<gene>
    <name evidence="2" type="ORF">LCGC14_0006980</name>
</gene>
<dbReference type="Gene3D" id="3.10.50.30">
    <property type="entry name" value="Transcription elongation factor, GreA/GreB, C-terminal domain"/>
    <property type="match status" value="1"/>
</dbReference>
<dbReference type="GO" id="GO:0003677">
    <property type="term" value="F:DNA binding"/>
    <property type="evidence" value="ECO:0007669"/>
    <property type="project" value="InterPro"/>
</dbReference>
<dbReference type="InterPro" id="IPR001437">
    <property type="entry name" value="Tscrpt_elong_fac_GreA/B_C"/>
</dbReference>
<dbReference type="Pfam" id="PF01272">
    <property type="entry name" value="GreA_GreB"/>
    <property type="match status" value="1"/>
</dbReference>
<evidence type="ECO:0000259" key="1">
    <source>
        <dbReference type="Pfam" id="PF01272"/>
    </source>
</evidence>
<dbReference type="EMBL" id="LAZR01000001">
    <property type="protein sequence ID" value="KKO12682.1"/>
    <property type="molecule type" value="Genomic_DNA"/>
</dbReference>
<reference evidence="2" key="1">
    <citation type="journal article" date="2015" name="Nature">
        <title>Complex archaea that bridge the gap between prokaryotes and eukaryotes.</title>
        <authorList>
            <person name="Spang A."/>
            <person name="Saw J.H."/>
            <person name="Jorgensen S.L."/>
            <person name="Zaremba-Niedzwiedzka K."/>
            <person name="Martijn J."/>
            <person name="Lind A.E."/>
            <person name="van Eijk R."/>
            <person name="Schleper C."/>
            <person name="Guy L."/>
            <person name="Ettema T.J."/>
        </authorList>
    </citation>
    <scope>NUCLEOTIDE SEQUENCE</scope>
</reference>
<dbReference type="InterPro" id="IPR036953">
    <property type="entry name" value="GreA/GreB_C_sf"/>
</dbReference>
<dbReference type="GO" id="GO:0032784">
    <property type="term" value="P:regulation of DNA-templated transcription elongation"/>
    <property type="evidence" value="ECO:0007669"/>
    <property type="project" value="InterPro"/>
</dbReference>
<protein>
    <recommendedName>
        <fullName evidence="1">Transcription elongation factor GreA/GreB C-terminal domain-containing protein</fullName>
    </recommendedName>
</protein>
<sequence length="142" mass="15742">MFLELGVRGEVINGEKIASIYRFISKISDFISGKSSGESMMLDRAELICLLERLQDRYVLDAHPPGRWVRIGAQVALKDILDSSELDLEVTLPDNSDPSCGKISVLSPLGAALFGRQEGDIFIVSLGNRLNKFRIMSIDRQS</sequence>
<evidence type="ECO:0000313" key="2">
    <source>
        <dbReference type="EMBL" id="KKO12682.1"/>
    </source>
</evidence>
<organism evidence="2">
    <name type="scientific">marine sediment metagenome</name>
    <dbReference type="NCBI Taxonomy" id="412755"/>
    <lineage>
        <taxon>unclassified sequences</taxon>
        <taxon>metagenomes</taxon>
        <taxon>ecological metagenomes</taxon>
    </lineage>
</organism>
<proteinExistence type="predicted"/>